<proteinExistence type="predicted"/>
<evidence type="ECO:0000313" key="3">
    <source>
        <dbReference type="Proteomes" id="UP000800094"/>
    </source>
</evidence>
<dbReference type="GeneID" id="54588293"/>
<evidence type="ECO:0000256" key="1">
    <source>
        <dbReference type="SAM" id="MobiDB-lite"/>
    </source>
</evidence>
<name>A0A6A6ICP0_9PLEO</name>
<gene>
    <name evidence="2" type="ORF">BU26DRAFT_596083</name>
</gene>
<feature type="region of interest" description="Disordered" evidence="1">
    <location>
        <begin position="167"/>
        <end position="188"/>
    </location>
</feature>
<dbReference type="AlphaFoldDB" id="A0A6A6ICP0"/>
<keyword evidence="3" id="KW-1185">Reference proteome</keyword>
<dbReference type="Proteomes" id="UP000800094">
    <property type="component" value="Unassembled WGS sequence"/>
</dbReference>
<evidence type="ECO:0000313" key="2">
    <source>
        <dbReference type="EMBL" id="KAF2248186.1"/>
    </source>
</evidence>
<organism evidence="2 3">
    <name type="scientific">Trematosphaeria pertusa</name>
    <dbReference type="NCBI Taxonomy" id="390896"/>
    <lineage>
        <taxon>Eukaryota</taxon>
        <taxon>Fungi</taxon>
        <taxon>Dikarya</taxon>
        <taxon>Ascomycota</taxon>
        <taxon>Pezizomycotina</taxon>
        <taxon>Dothideomycetes</taxon>
        <taxon>Pleosporomycetidae</taxon>
        <taxon>Pleosporales</taxon>
        <taxon>Massarineae</taxon>
        <taxon>Trematosphaeriaceae</taxon>
        <taxon>Trematosphaeria</taxon>
    </lineage>
</organism>
<sequence length="381" mass="41091">MQACGFLASPNVTFRINKSCLGTAASIRLPFAPPTAHPLLLRSVSSSLNPAPLRSPSATAPCLGNTCFNAMDCSPADKDRSGGQGNPFLGGHERPRVPSCNWPGTAASHGGLRGSSITSHGAIPHVRPGSGRAYRANPASVVGRAPANSLPSRGGFYRDVGADPMSLYGESATARNPGPPPDRRQQASPAITGMAAGNSTYFGAHIRRPAAAASAQGFPALALSIGEAYRPSNHTLGRQRFYDDGLDRDDHYGATSYLNHEEFYEPYEDELHTEPYQGELHTEPHVLFNEQGTTERFHASLDRRRVASPDFFNDHNRPTHSLSLMHQPHEASFPAGPRRALNVSASFTSAARPSSLRSRSRLRLLEECPTELNSESFFHSK</sequence>
<accession>A0A6A6ICP0</accession>
<protein>
    <submittedName>
        <fullName evidence="2">Uncharacterized protein</fullName>
    </submittedName>
</protein>
<dbReference type="RefSeq" id="XP_033683190.1">
    <property type="nucleotide sequence ID" value="XM_033834963.1"/>
</dbReference>
<feature type="region of interest" description="Disordered" evidence="1">
    <location>
        <begin position="78"/>
        <end position="135"/>
    </location>
</feature>
<dbReference type="EMBL" id="ML987196">
    <property type="protein sequence ID" value="KAF2248186.1"/>
    <property type="molecule type" value="Genomic_DNA"/>
</dbReference>
<reference evidence="2" key="1">
    <citation type="journal article" date="2020" name="Stud. Mycol.">
        <title>101 Dothideomycetes genomes: a test case for predicting lifestyles and emergence of pathogens.</title>
        <authorList>
            <person name="Haridas S."/>
            <person name="Albert R."/>
            <person name="Binder M."/>
            <person name="Bloem J."/>
            <person name="Labutti K."/>
            <person name="Salamov A."/>
            <person name="Andreopoulos B."/>
            <person name="Baker S."/>
            <person name="Barry K."/>
            <person name="Bills G."/>
            <person name="Bluhm B."/>
            <person name="Cannon C."/>
            <person name="Castanera R."/>
            <person name="Culley D."/>
            <person name="Daum C."/>
            <person name="Ezra D."/>
            <person name="Gonzalez J."/>
            <person name="Henrissat B."/>
            <person name="Kuo A."/>
            <person name="Liang C."/>
            <person name="Lipzen A."/>
            <person name="Lutzoni F."/>
            <person name="Magnuson J."/>
            <person name="Mondo S."/>
            <person name="Nolan M."/>
            <person name="Ohm R."/>
            <person name="Pangilinan J."/>
            <person name="Park H.-J."/>
            <person name="Ramirez L."/>
            <person name="Alfaro M."/>
            <person name="Sun H."/>
            <person name="Tritt A."/>
            <person name="Yoshinaga Y."/>
            <person name="Zwiers L.-H."/>
            <person name="Turgeon B."/>
            <person name="Goodwin S."/>
            <person name="Spatafora J."/>
            <person name="Crous P."/>
            <person name="Grigoriev I."/>
        </authorList>
    </citation>
    <scope>NUCLEOTIDE SEQUENCE</scope>
    <source>
        <strain evidence="2">CBS 122368</strain>
    </source>
</reference>